<reference evidence="3 4" key="1">
    <citation type="submission" date="2015-06" db="EMBL/GenBank/DDBJ databases">
        <title>Draft genome of the ant-associated black yeast Phialophora attae CBS 131958.</title>
        <authorList>
            <person name="Moreno L.F."/>
            <person name="Stielow B.J."/>
            <person name="de Hoog S."/>
            <person name="Vicente V.A."/>
            <person name="Weiss V.A."/>
            <person name="de Vries M."/>
            <person name="Cruz L.M."/>
            <person name="Souza E.M."/>
        </authorList>
    </citation>
    <scope>NUCLEOTIDE SEQUENCE [LARGE SCALE GENOMIC DNA]</scope>
    <source>
        <strain evidence="3 4">CBS 131958</strain>
    </source>
</reference>
<dbReference type="Proteomes" id="UP000038010">
    <property type="component" value="Unassembled WGS sequence"/>
</dbReference>
<feature type="coiled-coil region" evidence="1">
    <location>
        <begin position="337"/>
        <end position="366"/>
    </location>
</feature>
<feature type="region of interest" description="Disordered" evidence="2">
    <location>
        <begin position="234"/>
        <end position="262"/>
    </location>
</feature>
<organism evidence="3 4">
    <name type="scientific">Cyphellophora attinorum</name>
    <dbReference type="NCBI Taxonomy" id="1664694"/>
    <lineage>
        <taxon>Eukaryota</taxon>
        <taxon>Fungi</taxon>
        <taxon>Dikarya</taxon>
        <taxon>Ascomycota</taxon>
        <taxon>Pezizomycotina</taxon>
        <taxon>Eurotiomycetes</taxon>
        <taxon>Chaetothyriomycetidae</taxon>
        <taxon>Chaetothyriales</taxon>
        <taxon>Cyphellophoraceae</taxon>
        <taxon>Cyphellophora</taxon>
    </lineage>
</organism>
<feature type="compositionally biased region" description="Pro residues" evidence="2">
    <location>
        <begin position="51"/>
        <end position="68"/>
    </location>
</feature>
<evidence type="ECO:0000256" key="2">
    <source>
        <dbReference type="SAM" id="MobiDB-lite"/>
    </source>
</evidence>
<accession>A0A0N1HGP9</accession>
<feature type="compositionally biased region" description="Low complexity" evidence="2">
    <location>
        <begin position="85"/>
        <end position="101"/>
    </location>
</feature>
<feature type="region of interest" description="Disordered" evidence="2">
    <location>
        <begin position="1"/>
        <end position="151"/>
    </location>
</feature>
<evidence type="ECO:0000256" key="1">
    <source>
        <dbReference type="SAM" id="Coils"/>
    </source>
</evidence>
<feature type="compositionally biased region" description="Polar residues" evidence="2">
    <location>
        <begin position="69"/>
        <end position="84"/>
    </location>
</feature>
<dbReference type="VEuPathDB" id="FungiDB:AB675_2347"/>
<sequence>MFGQSREEPTTSILNFSTSSEPFKPSHREPPRAKNWKQYDDTIGYFVYPPHFRPPDYPRPLPGQPDAPPQSTTSPFSFDSTNGAQQSQSSSLEQSSDSGASHCAAQHTQASSPVFSFGEPTAAPQQPQAPRPAFSFGAPAAPLQQSQAPRSASFFLGAPAATPQQPQATGSVFSFGPAAASAPQLKPEGAPVFNFGNAATSAQSTSTPAPVFSFDRAPPEPVVPQRATSFTLARSVSEVPAKSAAPQLSEPSSEDEKKDNLSMSHNKTSLQAAAAMAPIGRICECCMCNEIREIVVNIDPEFARTEKFGTGRVQGMDHTKLLNNFNSDYQTFLQAKKMKMKQDIEIAELEVRKLELEARKTLLQHEKAHTAGHLTGNKSAVFGREMNQVHSITERLKA</sequence>
<proteinExistence type="predicted"/>
<feature type="compositionally biased region" description="Polar residues" evidence="2">
    <location>
        <begin position="10"/>
        <end position="21"/>
    </location>
</feature>
<dbReference type="RefSeq" id="XP_018004809.1">
    <property type="nucleotide sequence ID" value="XM_018142312.1"/>
</dbReference>
<dbReference type="AlphaFoldDB" id="A0A0N1HGP9"/>
<gene>
    <name evidence="3" type="ORF">AB675_2347</name>
</gene>
<keyword evidence="1" id="KW-0175">Coiled coil</keyword>
<feature type="compositionally biased region" description="Basic and acidic residues" evidence="2">
    <location>
        <begin position="24"/>
        <end position="40"/>
    </location>
</feature>
<comment type="caution">
    <text evidence="3">The sequence shown here is derived from an EMBL/GenBank/DDBJ whole genome shotgun (WGS) entry which is preliminary data.</text>
</comment>
<name>A0A0N1HGP9_9EURO</name>
<feature type="compositionally biased region" description="Low complexity" evidence="2">
    <location>
        <begin position="122"/>
        <end position="151"/>
    </location>
</feature>
<dbReference type="GeneID" id="28734192"/>
<dbReference type="EMBL" id="LFJN01000002">
    <property type="protein sequence ID" value="KPI44846.1"/>
    <property type="molecule type" value="Genomic_DNA"/>
</dbReference>
<evidence type="ECO:0000313" key="3">
    <source>
        <dbReference type="EMBL" id="KPI44846.1"/>
    </source>
</evidence>
<keyword evidence="4" id="KW-1185">Reference proteome</keyword>
<evidence type="ECO:0000313" key="4">
    <source>
        <dbReference type="Proteomes" id="UP000038010"/>
    </source>
</evidence>
<protein>
    <submittedName>
        <fullName evidence="3">Uncharacterized protein</fullName>
    </submittedName>
</protein>